<dbReference type="GO" id="GO:0005524">
    <property type="term" value="F:ATP binding"/>
    <property type="evidence" value="ECO:0007669"/>
    <property type="project" value="UniProtKB-KW"/>
</dbReference>
<dbReference type="FunFam" id="3.30.420.40:FF:000028">
    <property type="entry name" value="heat shock 70 kDa protein-like"/>
    <property type="match status" value="1"/>
</dbReference>
<dbReference type="SUPFAM" id="SSF100920">
    <property type="entry name" value="Heat shock protein 70kD (HSP70), peptide-binding domain"/>
    <property type="match status" value="1"/>
</dbReference>
<evidence type="ECO:0000256" key="4">
    <source>
        <dbReference type="RuleBase" id="RU003322"/>
    </source>
</evidence>
<dbReference type="InterPro" id="IPR029047">
    <property type="entry name" value="HSP70_peptide-bd_sf"/>
</dbReference>
<dbReference type="EMBL" id="JAHMHR010000001">
    <property type="protein sequence ID" value="KAK1701034.1"/>
    <property type="molecule type" value="Genomic_DNA"/>
</dbReference>
<keyword evidence="3 4" id="KW-0067">ATP-binding</keyword>
<dbReference type="Gene3D" id="2.60.34.10">
    <property type="entry name" value="Substrate Binding Domain Of DNAk, Chain A, domain 1"/>
    <property type="match status" value="1"/>
</dbReference>
<dbReference type="AlphaFoldDB" id="A0AAJ0B3M7"/>
<dbReference type="GO" id="GO:0140662">
    <property type="term" value="F:ATP-dependent protein folding chaperone"/>
    <property type="evidence" value="ECO:0007669"/>
    <property type="project" value="InterPro"/>
</dbReference>
<dbReference type="Gene3D" id="3.90.640.10">
    <property type="entry name" value="Actin, Chain A, domain 4"/>
    <property type="match status" value="1"/>
</dbReference>
<name>A0AAJ0B3M7_9PEZI</name>
<comment type="similarity">
    <text evidence="1 4">Belongs to the heat shock protein 70 family.</text>
</comment>
<evidence type="ECO:0000256" key="3">
    <source>
        <dbReference type="ARBA" id="ARBA00022840"/>
    </source>
</evidence>
<gene>
    <name evidence="5" type="ORF">BDP55DRAFT_7664</name>
</gene>
<dbReference type="Proteomes" id="UP001224890">
    <property type="component" value="Unassembled WGS sequence"/>
</dbReference>
<evidence type="ECO:0000313" key="5">
    <source>
        <dbReference type="EMBL" id="KAK1701034.1"/>
    </source>
</evidence>
<dbReference type="InterPro" id="IPR013126">
    <property type="entry name" value="Hsp_70_fam"/>
</dbReference>
<dbReference type="Gene3D" id="3.30.420.40">
    <property type="match status" value="3"/>
</dbReference>
<dbReference type="PANTHER" id="PTHR19375">
    <property type="entry name" value="HEAT SHOCK PROTEIN 70KDA"/>
    <property type="match status" value="1"/>
</dbReference>
<comment type="caution">
    <text evidence="5">The sequence shown here is derived from an EMBL/GenBank/DDBJ whole genome shotgun (WGS) entry which is preliminary data.</text>
</comment>
<keyword evidence="6" id="KW-1185">Reference proteome</keyword>
<dbReference type="GeneID" id="85465494"/>
<proteinExistence type="inferred from homology"/>
<evidence type="ECO:0000313" key="6">
    <source>
        <dbReference type="Proteomes" id="UP001224890"/>
    </source>
</evidence>
<sequence length="505" mass="55126">MDAVIDESCVMKSLGPSYSSVGIIQLGARRIPYDGQSFTIMGSDESAHHTQHDPSLSSALFDYSHMVCDATEPEYFLHRAMKRQISRVDLSANSHEAHVFKDTVIEALQKLKKTAETWTLGPIEQAVVTVPQYFTTEERITITEAAYSIGLEVLRIMNAPIAAAIGFGIDKLDDEFHFIVYDLGRETFEVSLFEFDAGVFGCLASISDNQLGREVSELMQKKRLRGSSEFDATEMEILEKTLPLLDQVIKRANLSSNDISKVVIVGGYTGAPQLRSMVEIMFGTGTSAISDYPGSLRSIPGLGDYDEIVTFGTAVFAENLCGRGVYGDLVGTLELNPRSILIETIGGEALRVLNRYTVLPFTRTMNITTTVDGQSRVVIPVFQGELEDARKNDKVLVLRLECIPPAPRGTHTIEVALEAGVDTANDAYRFLLKASAYLKGGREQCSDNASGVLHDFGAVDALTGEDIELEAAYVYGRAEPTKSGTCINSRSEVDQHYVAAAGEVS</sequence>
<organism evidence="5 6">
    <name type="scientific">Colletotrichum godetiae</name>
    <dbReference type="NCBI Taxonomy" id="1209918"/>
    <lineage>
        <taxon>Eukaryota</taxon>
        <taxon>Fungi</taxon>
        <taxon>Dikarya</taxon>
        <taxon>Ascomycota</taxon>
        <taxon>Pezizomycotina</taxon>
        <taxon>Sordariomycetes</taxon>
        <taxon>Hypocreomycetidae</taxon>
        <taxon>Glomerellales</taxon>
        <taxon>Glomerellaceae</taxon>
        <taxon>Colletotrichum</taxon>
        <taxon>Colletotrichum acutatum species complex</taxon>
    </lineage>
</organism>
<dbReference type="RefSeq" id="XP_060436789.1">
    <property type="nucleotide sequence ID" value="XM_060580968.1"/>
</dbReference>
<reference evidence="5" key="1">
    <citation type="submission" date="2021-06" db="EMBL/GenBank/DDBJ databases">
        <title>Comparative genomics, transcriptomics and evolutionary studies reveal genomic signatures of adaptation to plant cell wall in hemibiotrophic fungi.</title>
        <authorList>
            <consortium name="DOE Joint Genome Institute"/>
            <person name="Baroncelli R."/>
            <person name="Diaz J.F."/>
            <person name="Benocci T."/>
            <person name="Peng M."/>
            <person name="Battaglia E."/>
            <person name="Haridas S."/>
            <person name="Andreopoulos W."/>
            <person name="Labutti K."/>
            <person name="Pangilinan J."/>
            <person name="Floch G.L."/>
            <person name="Makela M.R."/>
            <person name="Henrissat B."/>
            <person name="Grigoriev I.V."/>
            <person name="Crouch J.A."/>
            <person name="De Vries R.P."/>
            <person name="Sukno S.A."/>
            <person name="Thon M.R."/>
        </authorList>
    </citation>
    <scope>NUCLEOTIDE SEQUENCE</scope>
    <source>
        <strain evidence="5">CBS 193.32</strain>
    </source>
</reference>
<accession>A0AAJ0B3M7</accession>
<dbReference type="InterPro" id="IPR043129">
    <property type="entry name" value="ATPase_NBD"/>
</dbReference>
<dbReference type="Pfam" id="PF00012">
    <property type="entry name" value="HSP70"/>
    <property type="match status" value="2"/>
</dbReference>
<dbReference type="SUPFAM" id="SSF53067">
    <property type="entry name" value="Actin-like ATPase domain"/>
    <property type="match status" value="2"/>
</dbReference>
<keyword evidence="2 4" id="KW-0547">Nucleotide-binding</keyword>
<evidence type="ECO:0000256" key="1">
    <source>
        <dbReference type="ARBA" id="ARBA00007381"/>
    </source>
</evidence>
<protein>
    <submittedName>
        <fullName evidence="5">Hsp70 protein-domain-containing protein</fullName>
    </submittedName>
</protein>
<evidence type="ECO:0000256" key="2">
    <source>
        <dbReference type="ARBA" id="ARBA00022741"/>
    </source>
</evidence>